<evidence type="ECO:0000313" key="2">
    <source>
        <dbReference type="EMBL" id="PTH79000.1"/>
    </source>
</evidence>
<evidence type="ECO:0000256" key="1">
    <source>
        <dbReference type="SAM" id="MobiDB-lite"/>
    </source>
</evidence>
<organism evidence="2 3">
    <name type="scientific">Aeromonas veronii</name>
    <dbReference type="NCBI Taxonomy" id="654"/>
    <lineage>
        <taxon>Bacteria</taxon>
        <taxon>Pseudomonadati</taxon>
        <taxon>Pseudomonadota</taxon>
        <taxon>Gammaproteobacteria</taxon>
        <taxon>Aeromonadales</taxon>
        <taxon>Aeromonadaceae</taxon>
        <taxon>Aeromonas</taxon>
    </lineage>
</organism>
<sequence length="116" mass="12762">MYKIMLGVAFFFVIISASKTRGFSMIAVITCTENELDRWGYPTGRKVQIVSHGVNIHTLENVVLPPVSIEEIGAIYNPEVGSYVLPPNEHVARPARSPQAVSRQGRTAVPEVPVPF</sequence>
<reference evidence="2 3" key="1">
    <citation type="submission" date="2018-03" db="EMBL/GenBank/DDBJ databases">
        <title>Aeromonas veronii whole genome sequencing and analysis.</title>
        <authorList>
            <person name="Xie H."/>
            <person name="Liu T."/>
            <person name="Wang K."/>
        </authorList>
    </citation>
    <scope>NUCLEOTIDE SEQUENCE [LARGE SCALE GENOMIC DNA]</scope>
    <source>
        <strain evidence="2 3">XH.VA.1</strain>
    </source>
</reference>
<gene>
    <name evidence="2" type="ORF">DAA48_21415</name>
</gene>
<comment type="caution">
    <text evidence="2">The sequence shown here is derived from an EMBL/GenBank/DDBJ whole genome shotgun (WGS) entry which is preliminary data.</text>
</comment>
<dbReference type="Proteomes" id="UP000241986">
    <property type="component" value="Unassembled WGS sequence"/>
</dbReference>
<evidence type="ECO:0000313" key="3">
    <source>
        <dbReference type="Proteomes" id="UP000241986"/>
    </source>
</evidence>
<proteinExistence type="predicted"/>
<protein>
    <submittedName>
        <fullName evidence="2">Uncharacterized protein</fullName>
    </submittedName>
</protein>
<accession>A0A2T4MWN3</accession>
<dbReference type="AlphaFoldDB" id="A0A2T4MWN3"/>
<feature type="region of interest" description="Disordered" evidence="1">
    <location>
        <begin position="95"/>
        <end position="116"/>
    </location>
</feature>
<dbReference type="EMBL" id="PZKL01000045">
    <property type="protein sequence ID" value="PTH79000.1"/>
    <property type="molecule type" value="Genomic_DNA"/>
</dbReference>
<name>A0A2T4MWN3_AERVE</name>